<dbReference type="OMA" id="YNADFPM"/>
<dbReference type="Pfam" id="PF00255">
    <property type="entry name" value="GSHPx"/>
    <property type="match status" value="1"/>
</dbReference>
<dbReference type="Gene3D" id="3.40.30.10">
    <property type="entry name" value="Glutaredoxin"/>
    <property type="match status" value="1"/>
</dbReference>
<sequence length="108" mass="12325">EPACELDIKNFVNDKFKFEPDLYAKINVNGDNADPLYKFLKKEQVSFQFTCLVHCSKGGTVFDAIKWNFTKFLVDREGKVVKRFGPTTEPKDMVKDVENLLSVGSTKL</sequence>
<dbReference type="Proteomes" id="UP000271162">
    <property type="component" value="Unassembled WGS sequence"/>
</dbReference>
<proteinExistence type="inferred from homology"/>
<dbReference type="GO" id="GO:0004601">
    <property type="term" value="F:peroxidase activity"/>
    <property type="evidence" value="ECO:0007669"/>
    <property type="project" value="UniProtKB-KW"/>
</dbReference>
<accession>A0A0N4XP44</accession>
<dbReference type="GO" id="GO:0006979">
    <property type="term" value="P:response to oxidative stress"/>
    <property type="evidence" value="ECO:0007669"/>
    <property type="project" value="InterPro"/>
</dbReference>
<evidence type="ECO:0000256" key="2">
    <source>
        <dbReference type="ARBA" id="ARBA00022559"/>
    </source>
</evidence>
<protein>
    <submittedName>
        <fullName evidence="6">Glutathione peroxidase</fullName>
    </submittedName>
</protein>
<dbReference type="STRING" id="27835.A0A0N4XP44"/>
<name>A0A0N4XP44_NIPBR</name>
<dbReference type="InterPro" id="IPR000889">
    <property type="entry name" value="Glutathione_peroxidase"/>
</dbReference>
<comment type="similarity">
    <text evidence="1">Belongs to the glutathione peroxidase family.</text>
</comment>
<evidence type="ECO:0000313" key="4">
    <source>
        <dbReference type="EMBL" id="VDL67886.1"/>
    </source>
</evidence>
<organism evidence="6">
    <name type="scientific">Nippostrongylus brasiliensis</name>
    <name type="common">Rat hookworm</name>
    <dbReference type="NCBI Taxonomy" id="27835"/>
    <lineage>
        <taxon>Eukaryota</taxon>
        <taxon>Metazoa</taxon>
        <taxon>Ecdysozoa</taxon>
        <taxon>Nematoda</taxon>
        <taxon>Chromadorea</taxon>
        <taxon>Rhabditida</taxon>
        <taxon>Rhabditina</taxon>
        <taxon>Rhabditomorpha</taxon>
        <taxon>Strongyloidea</taxon>
        <taxon>Heligmosomidae</taxon>
        <taxon>Nippostrongylus</taxon>
    </lineage>
</organism>
<dbReference type="PANTHER" id="PTHR11592">
    <property type="entry name" value="GLUTATHIONE PEROXIDASE"/>
    <property type="match status" value="1"/>
</dbReference>
<evidence type="ECO:0000256" key="1">
    <source>
        <dbReference type="ARBA" id="ARBA00006926"/>
    </source>
</evidence>
<keyword evidence="3" id="KW-0560">Oxidoreductase</keyword>
<keyword evidence="2" id="KW-0575">Peroxidase</keyword>
<dbReference type="PROSITE" id="PS51355">
    <property type="entry name" value="GLUTATHIONE_PEROXID_3"/>
    <property type="match status" value="1"/>
</dbReference>
<evidence type="ECO:0000256" key="3">
    <source>
        <dbReference type="ARBA" id="ARBA00023002"/>
    </source>
</evidence>
<reference evidence="6" key="1">
    <citation type="submission" date="2017-02" db="UniProtKB">
        <authorList>
            <consortium name="WormBaseParasite"/>
        </authorList>
    </citation>
    <scope>IDENTIFICATION</scope>
</reference>
<dbReference type="AlphaFoldDB" id="A0A0N4XP44"/>
<keyword evidence="5" id="KW-1185">Reference proteome</keyword>
<dbReference type="PIRSF" id="PIRSF000303">
    <property type="entry name" value="Glutathion_perox"/>
    <property type="match status" value="1"/>
</dbReference>
<evidence type="ECO:0000313" key="6">
    <source>
        <dbReference type="WBParaSite" id="NBR_0000429601-mRNA-1"/>
    </source>
</evidence>
<dbReference type="EMBL" id="UYSL01007735">
    <property type="protein sequence ID" value="VDL67886.1"/>
    <property type="molecule type" value="Genomic_DNA"/>
</dbReference>
<gene>
    <name evidence="4" type="ORF">NBR_LOCUS4297</name>
</gene>
<dbReference type="PANTHER" id="PTHR11592:SF134">
    <property type="entry name" value="PHOSPHOLIPID HYDROPEROXIDE GLUTATHIONE PEROXIDASE"/>
    <property type="match status" value="1"/>
</dbReference>
<dbReference type="InterPro" id="IPR036249">
    <property type="entry name" value="Thioredoxin-like_sf"/>
</dbReference>
<evidence type="ECO:0000313" key="5">
    <source>
        <dbReference type="Proteomes" id="UP000271162"/>
    </source>
</evidence>
<reference evidence="4 5" key="2">
    <citation type="submission" date="2018-11" db="EMBL/GenBank/DDBJ databases">
        <authorList>
            <consortium name="Pathogen Informatics"/>
        </authorList>
    </citation>
    <scope>NUCLEOTIDE SEQUENCE [LARGE SCALE GENOMIC DNA]</scope>
</reference>
<dbReference type="WBParaSite" id="NBR_0000429601-mRNA-1">
    <property type="protein sequence ID" value="NBR_0000429601-mRNA-1"/>
    <property type="gene ID" value="NBR_0000429601"/>
</dbReference>
<dbReference type="SUPFAM" id="SSF52833">
    <property type="entry name" value="Thioredoxin-like"/>
    <property type="match status" value="1"/>
</dbReference>